<evidence type="ECO:0000313" key="14">
    <source>
        <dbReference type="Proteomes" id="UP000295701"/>
    </source>
</evidence>
<evidence type="ECO:0000256" key="6">
    <source>
        <dbReference type="ARBA" id="ARBA00022695"/>
    </source>
</evidence>
<protein>
    <recommendedName>
        <fullName evidence="11">Probable nicotinate-nucleotide adenylyltransferase</fullName>
        <ecNumber evidence="11">2.7.7.18</ecNumber>
    </recommendedName>
    <alternativeName>
        <fullName evidence="11">Deamido-NAD(+) diphosphorylase</fullName>
    </alternativeName>
    <alternativeName>
        <fullName evidence="11">Deamido-NAD(+) pyrophosphorylase</fullName>
    </alternativeName>
    <alternativeName>
        <fullName evidence="11">Nicotinate mononucleotide adenylyltransferase</fullName>
        <shortName evidence="11">NaMN adenylyltransferase</shortName>
    </alternativeName>
</protein>
<dbReference type="CDD" id="cd02165">
    <property type="entry name" value="NMNAT"/>
    <property type="match status" value="1"/>
</dbReference>
<dbReference type="Gene3D" id="3.40.50.620">
    <property type="entry name" value="HUPs"/>
    <property type="match status" value="1"/>
</dbReference>
<dbReference type="AlphaFoldDB" id="A0A4R6AEU5"/>
<evidence type="ECO:0000256" key="4">
    <source>
        <dbReference type="ARBA" id="ARBA00022642"/>
    </source>
</evidence>
<sequence length="202" mass="22414">MRGAGWPLARPGQAIGLLGGSFDPAHAGHVAVTRAALARLGLDRVWWLVSPGNPLKRDPPADLERRLTCARAVMMHPRVEITALETRLGTRRTAETVPALIRRYPGVRFVWLMGADNLVEFHKWDDWRRIVSLVPIAVLARPGQGLAAQRAVAARVMARARLPQHAARLLARSDPPAWVFLDMPLRDESSTRLRASGLWGKR</sequence>
<dbReference type="OrthoDB" id="5295945at2"/>
<dbReference type="PANTHER" id="PTHR39321">
    <property type="entry name" value="NICOTINATE-NUCLEOTIDE ADENYLYLTRANSFERASE-RELATED"/>
    <property type="match status" value="1"/>
</dbReference>
<dbReference type="InterPro" id="IPR004821">
    <property type="entry name" value="Cyt_trans-like"/>
</dbReference>
<keyword evidence="14" id="KW-1185">Reference proteome</keyword>
<comment type="catalytic activity">
    <reaction evidence="10 11">
        <text>nicotinate beta-D-ribonucleotide + ATP + H(+) = deamido-NAD(+) + diphosphate</text>
        <dbReference type="Rhea" id="RHEA:22860"/>
        <dbReference type="ChEBI" id="CHEBI:15378"/>
        <dbReference type="ChEBI" id="CHEBI:30616"/>
        <dbReference type="ChEBI" id="CHEBI:33019"/>
        <dbReference type="ChEBI" id="CHEBI:57502"/>
        <dbReference type="ChEBI" id="CHEBI:58437"/>
        <dbReference type="EC" id="2.7.7.18"/>
    </reaction>
</comment>
<comment type="function">
    <text evidence="1 11">Catalyzes the reversible adenylation of nicotinate mononucleotide (NaMN) to nicotinic acid adenine dinucleotide (NaAD).</text>
</comment>
<evidence type="ECO:0000256" key="7">
    <source>
        <dbReference type="ARBA" id="ARBA00022741"/>
    </source>
</evidence>
<keyword evidence="6 11" id="KW-0548">Nucleotidyltransferase</keyword>
<dbReference type="NCBIfam" id="NF000843">
    <property type="entry name" value="PRK00071.2-2"/>
    <property type="match status" value="1"/>
</dbReference>
<accession>A0A4R6AEU5</accession>
<proteinExistence type="inferred from homology"/>
<gene>
    <name evidence="11" type="primary">nadD</name>
    <name evidence="13" type="ORF">E2L08_07775</name>
</gene>
<evidence type="ECO:0000256" key="8">
    <source>
        <dbReference type="ARBA" id="ARBA00022840"/>
    </source>
</evidence>
<dbReference type="HAMAP" id="MF_00244">
    <property type="entry name" value="NaMN_adenylyltr"/>
    <property type="match status" value="1"/>
</dbReference>
<evidence type="ECO:0000256" key="1">
    <source>
        <dbReference type="ARBA" id="ARBA00002324"/>
    </source>
</evidence>
<dbReference type="EC" id="2.7.7.18" evidence="11"/>
<dbReference type="GO" id="GO:0009435">
    <property type="term" value="P:NAD+ biosynthetic process"/>
    <property type="evidence" value="ECO:0007669"/>
    <property type="project" value="UniProtKB-UniRule"/>
</dbReference>
<name>A0A4R6AEU5_9RHOB</name>
<evidence type="ECO:0000256" key="10">
    <source>
        <dbReference type="ARBA" id="ARBA00048721"/>
    </source>
</evidence>
<dbReference type="PANTHER" id="PTHR39321:SF3">
    <property type="entry name" value="PHOSPHOPANTETHEINE ADENYLYLTRANSFERASE"/>
    <property type="match status" value="1"/>
</dbReference>
<dbReference type="UniPathway" id="UPA00253">
    <property type="reaction ID" value="UER00332"/>
</dbReference>
<comment type="caution">
    <text evidence="13">The sequence shown here is derived from an EMBL/GenBank/DDBJ whole genome shotgun (WGS) entry which is preliminary data.</text>
</comment>
<dbReference type="InterPro" id="IPR005248">
    <property type="entry name" value="NadD/NMNAT"/>
</dbReference>
<dbReference type="GO" id="GO:0004515">
    <property type="term" value="F:nicotinate-nucleotide adenylyltransferase activity"/>
    <property type="evidence" value="ECO:0007669"/>
    <property type="project" value="UniProtKB-UniRule"/>
</dbReference>
<keyword evidence="5 11" id="KW-0808">Transferase</keyword>
<reference evidence="13 14" key="1">
    <citation type="submission" date="2019-03" db="EMBL/GenBank/DDBJ databases">
        <title>Primorskyibacter sp. SS33 isolated from sediments.</title>
        <authorList>
            <person name="Xunke S."/>
        </authorList>
    </citation>
    <scope>NUCLEOTIDE SEQUENCE [LARGE SCALE GENOMIC DNA]</scope>
    <source>
        <strain evidence="13 14">SS33</strain>
    </source>
</reference>
<dbReference type="Pfam" id="PF01467">
    <property type="entry name" value="CTP_transf_like"/>
    <property type="match status" value="1"/>
</dbReference>
<keyword evidence="7 11" id="KW-0547">Nucleotide-binding</keyword>
<comment type="pathway">
    <text evidence="2 11">Cofactor biosynthesis; NAD(+) biosynthesis; deamido-NAD(+) from nicotinate D-ribonucleotide: step 1/1.</text>
</comment>
<evidence type="ECO:0000313" key="13">
    <source>
        <dbReference type="EMBL" id="TDL79783.1"/>
    </source>
</evidence>
<evidence type="ECO:0000259" key="12">
    <source>
        <dbReference type="Pfam" id="PF01467"/>
    </source>
</evidence>
<dbReference type="SUPFAM" id="SSF52374">
    <property type="entry name" value="Nucleotidylyl transferase"/>
    <property type="match status" value="1"/>
</dbReference>
<evidence type="ECO:0000256" key="2">
    <source>
        <dbReference type="ARBA" id="ARBA00005019"/>
    </source>
</evidence>
<dbReference type="RefSeq" id="WP_133396507.1">
    <property type="nucleotide sequence ID" value="NZ_SNAA01000007.1"/>
</dbReference>
<comment type="similarity">
    <text evidence="3 11">Belongs to the NadD family.</text>
</comment>
<dbReference type="Proteomes" id="UP000295701">
    <property type="component" value="Unassembled WGS sequence"/>
</dbReference>
<keyword evidence="9 11" id="KW-0520">NAD</keyword>
<dbReference type="EMBL" id="SNAA01000007">
    <property type="protein sequence ID" value="TDL79783.1"/>
    <property type="molecule type" value="Genomic_DNA"/>
</dbReference>
<keyword evidence="4 11" id="KW-0662">Pyridine nucleotide biosynthesis</keyword>
<evidence type="ECO:0000256" key="3">
    <source>
        <dbReference type="ARBA" id="ARBA00009014"/>
    </source>
</evidence>
<keyword evidence="8 11" id="KW-0067">ATP-binding</keyword>
<organism evidence="13 14">
    <name type="scientific">Palleronia sediminis</name>
    <dbReference type="NCBI Taxonomy" id="2547833"/>
    <lineage>
        <taxon>Bacteria</taxon>
        <taxon>Pseudomonadati</taxon>
        <taxon>Pseudomonadota</taxon>
        <taxon>Alphaproteobacteria</taxon>
        <taxon>Rhodobacterales</taxon>
        <taxon>Roseobacteraceae</taxon>
        <taxon>Palleronia</taxon>
    </lineage>
</organism>
<evidence type="ECO:0000256" key="9">
    <source>
        <dbReference type="ARBA" id="ARBA00023027"/>
    </source>
</evidence>
<dbReference type="InterPro" id="IPR014729">
    <property type="entry name" value="Rossmann-like_a/b/a_fold"/>
</dbReference>
<dbReference type="GO" id="GO:0005524">
    <property type="term" value="F:ATP binding"/>
    <property type="evidence" value="ECO:0007669"/>
    <property type="project" value="UniProtKB-KW"/>
</dbReference>
<evidence type="ECO:0000256" key="11">
    <source>
        <dbReference type="HAMAP-Rule" id="MF_00244"/>
    </source>
</evidence>
<feature type="domain" description="Cytidyltransferase-like" evidence="12">
    <location>
        <begin position="17"/>
        <end position="194"/>
    </location>
</feature>
<evidence type="ECO:0000256" key="5">
    <source>
        <dbReference type="ARBA" id="ARBA00022679"/>
    </source>
</evidence>